<feature type="transmembrane region" description="Helical" evidence="12">
    <location>
        <begin position="190"/>
        <end position="208"/>
    </location>
</feature>
<evidence type="ECO:0008006" key="15">
    <source>
        <dbReference type="Google" id="ProtNLM"/>
    </source>
</evidence>
<organism evidence="13 14">
    <name type="scientific">Capronia coronata CBS 617.96</name>
    <dbReference type="NCBI Taxonomy" id="1182541"/>
    <lineage>
        <taxon>Eukaryota</taxon>
        <taxon>Fungi</taxon>
        <taxon>Dikarya</taxon>
        <taxon>Ascomycota</taxon>
        <taxon>Pezizomycotina</taxon>
        <taxon>Eurotiomycetes</taxon>
        <taxon>Chaetothyriomycetidae</taxon>
        <taxon>Chaetothyriales</taxon>
        <taxon>Herpotrichiellaceae</taxon>
        <taxon>Capronia</taxon>
    </lineage>
</organism>
<evidence type="ECO:0000256" key="3">
    <source>
        <dbReference type="ARBA" id="ARBA00022543"/>
    </source>
</evidence>
<keyword evidence="7 12" id="KW-1133">Transmembrane helix</keyword>
<dbReference type="InterPro" id="IPR018229">
    <property type="entry name" value="Rhodopsin_retinal_BS"/>
</dbReference>
<feature type="transmembrane region" description="Helical" evidence="12">
    <location>
        <begin position="158"/>
        <end position="178"/>
    </location>
</feature>
<evidence type="ECO:0000256" key="7">
    <source>
        <dbReference type="ARBA" id="ARBA00022989"/>
    </source>
</evidence>
<evidence type="ECO:0000256" key="5">
    <source>
        <dbReference type="ARBA" id="ARBA00022692"/>
    </source>
</evidence>
<keyword evidence="4" id="KW-0716">Sensory transduction</keyword>
<evidence type="ECO:0000256" key="11">
    <source>
        <dbReference type="SAM" id="MobiDB-lite"/>
    </source>
</evidence>
<evidence type="ECO:0000256" key="2">
    <source>
        <dbReference type="ARBA" id="ARBA00008130"/>
    </source>
</evidence>
<dbReference type="InterPro" id="IPR043476">
    <property type="entry name" value="Yro2-like_7TM"/>
</dbReference>
<dbReference type="PROSITE" id="PS00327">
    <property type="entry name" value="BACTERIAL_OPSIN_RET"/>
    <property type="match status" value="1"/>
</dbReference>
<proteinExistence type="inferred from homology"/>
<dbReference type="Pfam" id="PF01036">
    <property type="entry name" value="Bac_rhodopsin"/>
    <property type="match status" value="1"/>
</dbReference>
<sequence length="297" mass="32326">MGNHALTLNGFTNTVTTNNHITSRGSDWYFTVSAVMATAMLCVMGLSFTKPRSQRLFHYMLASLLLVSGVAYFAEGSNLGWTAIQVEWDRHDPKVHGNMRQIFYVRYIDYFITTPLLLSTLLLASGLPTPTILYVLMMDVVMVIMGLVGALVKSTYKWGFYTFGLTAFCFIAFSVVWEGRVYARALGADILRNYTVASAWLMIIWLVYPVAWGVSEGGNVIPPDSEAITYGVLDILTKPVFAALFLWGIRSVDLTRLGLNIRDVTLAPGAGAGEKQATAAPDAGVAPAAGTTPATTV</sequence>
<evidence type="ECO:0000256" key="9">
    <source>
        <dbReference type="ARBA" id="ARBA00023136"/>
    </source>
</evidence>
<dbReference type="CDD" id="cd15239">
    <property type="entry name" value="7tm_YRO2_fungal-like"/>
    <property type="match status" value="1"/>
</dbReference>
<keyword evidence="10" id="KW-0675">Receptor</keyword>
<dbReference type="Proteomes" id="UP000019484">
    <property type="component" value="Unassembled WGS sequence"/>
</dbReference>
<evidence type="ECO:0000256" key="1">
    <source>
        <dbReference type="ARBA" id="ARBA00004141"/>
    </source>
</evidence>
<keyword evidence="5 12" id="KW-0812">Transmembrane</keyword>
<accession>W9XZ78</accession>
<dbReference type="HOGENOM" id="CLU_054785_2_1_1"/>
<dbReference type="Gene3D" id="1.20.1070.10">
    <property type="entry name" value="Rhodopsin 7-helix transmembrane proteins"/>
    <property type="match status" value="1"/>
</dbReference>
<evidence type="ECO:0000313" key="13">
    <source>
        <dbReference type="EMBL" id="EXJ85528.1"/>
    </source>
</evidence>
<dbReference type="SMART" id="SM01021">
    <property type="entry name" value="Bac_rhodopsin"/>
    <property type="match status" value="1"/>
</dbReference>
<evidence type="ECO:0000313" key="14">
    <source>
        <dbReference type="Proteomes" id="UP000019484"/>
    </source>
</evidence>
<dbReference type="PANTHER" id="PTHR28286:SF1">
    <property type="entry name" value="30 KDA HEAT SHOCK PROTEIN-RELATED"/>
    <property type="match status" value="1"/>
</dbReference>
<dbReference type="AlphaFoldDB" id="W9XZ78"/>
<dbReference type="FunFam" id="1.20.1070.10:FF:000160">
    <property type="entry name" value="Related to Opsin-1"/>
    <property type="match status" value="1"/>
</dbReference>
<evidence type="ECO:0000256" key="10">
    <source>
        <dbReference type="ARBA" id="ARBA00023170"/>
    </source>
</evidence>
<keyword evidence="8" id="KW-0157">Chromophore</keyword>
<keyword evidence="3" id="KW-0600">Photoreceptor protein</keyword>
<protein>
    <recommendedName>
        <fullName evidence="15">Bacteriorhodopsin</fullName>
    </recommendedName>
</protein>
<dbReference type="eggNOG" id="ENOG502QQVQ">
    <property type="taxonomic scope" value="Eukaryota"/>
</dbReference>
<evidence type="ECO:0000256" key="8">
    <source>
        <dbReference type="ARBA" id="ARBA00022991"/>
    </source>
</evidence>
<keyword evidence="14" id="KW-1185">Reference proteome</keyword>
<feature type="region of interest" description="Disordered" evidence="11">
    <location>
        <begin position="275"/>
        <end position="297"/>
    </location>
</feature>
<reference evidence="13 14" key="1">
    <citation type="submission" date="2013-03" db="EMBL/GenBank/DDBJ databases">
        <title>The Genome Sequence of Capronia coronata CBS 617.96.</title>
        <authorList>
            <consortium name="The Broad Institute Genomics Platform"/>
            <person name="Cuomo C."/>
            <person name="de Hoog S."/>
            <person name="Gorbushina A."/>
            <person name="Walker B."/>
            <person name="Young S.K."/>
            <person name="Zeng Q."/>
            <person name="Gargeya S."/>
            <person name="Fitzgerald M."/>
            <person name="Haas B."/>
            <person name="Abouelleil A."/>
            <person name="Allen A.W."/>
            <person name="Alvarado L."/>
            <person name="Arachchi H.M."/>
            <person name="Berlin A.M."/>
            <person name="Chapman S.B."/>
            <person name="Gainer-Dewar J."/>
            <person name="Goldberg J."/>
            <person name="Griggs A."/>
            <person name="Gujja S."/>
            <person name="Hansen M."/>
            <person name="Howarth C."/>
            <person name="Imamovic A."/>
            <person name="Ireland A."/>
            <person name="Larimer J."/>
            <person name="McCowan C."/>
            <person name="Murphy C."/>
            <person name="Pearson M."/>
            <person name="Poon T.W."/>
            <person name="Priest M."/>
            <person name="Roberts A."/>
            <person name="Saif S."/>
            <person name="Shea T."/>
            <person name="Sisk P."/>
            <person name="Sykes S."/>
            <person name="Wortman J."/>
            <person name="Nusbaum C."/>
            <person name="Birren B."/>
        </authorList>
    </citation>
    <scope>NUCLEOTIDE SEQUENCE [LARGE SCALE GENOMIC DNA]</scope>
    <source>
        <strain evidence="13 14">CBS 617.96</strain>
    </source>
</reference>
<comment type="similarity">
    <text evidence="2">Belongs to the archaeal/bacterial/fungal opsin family.</text>
</comment>
<keyword evidence="6" id="KW-0681">Retinal protein</keyword>
<feature type="transmembrane region" description="Helical" evidence="12">
    <location>
        <begin position="56"/>
        <end position="74"/>
    </location>
</feature>
<evidence type="ECO:0000256" key="6">
    <source>
        <dbReference type="ARBA" id="ARBA00022925"/>
    </source>
</evidence>
<comment type="subcellular location">
    <subcellularLocation>
        <location evidence="1">Membrane</location>
        <topology evidence="1">Multi-pass membrane protein</topology>
    </subcellularLocation>
</comment>
<dbReference type="GO" id="GO:0005783">
    <property type="term" value="C:endoplasmic reticulum"/>
    <property type="evidence" value="ECO:0007669"/>
    <property type="project" value="TreeGrafter"/>
</dbReference>
<dbReference type="GO" id="GO:0009881">
    <property type="term" value="F:photoreceptor activity"/>
    <property type="evidence" value="ECO:0007669"/>
    <property type="project" value="UniProtKB-KW"/>
</dbReference>
<feature type="transmembrane region" description="Helical" evidence="12">
    <location>
        <begin position="107"/>
        <end position="124"/>
    </location>
</feature>
<dbReference type="OrthoDB" id="536545at2759"/>
<feature type="transmembrane region" description="Helical" evidence="12">
    <location>
        <begin position="228"/>
        <end position="249"/>
    </location>
</feature>
<feature type="compositionally biased region" description="Low complexity" evidence="11">
    <location>
        <begin position="277"/>
        <end position="297"/>
    </location>
</feature>
<name>W9XZ78_9EURO</name>
<dbReference type="SUPFAM" id="SSF81321">
    <property type="entry name" value="Family A G protein-coupled receptor-like"/>
    <property type="match status" value="1"/>
</dbReference>
<evidence type="ECO:0000256" key="4">
    <source>
        <dbReference type="ARBA" id="ARBA00022606"/>
    </source>
</evidence>
<feature type="transmembrane region" description="Helical" evidence="12">
    <location>
        <begin position="131"/>
        <end position="152"/>
    </location>
</feature>
<dbReference type="EMBL" id="AMWN01000005">
    <property type="protein sequence ID" value="EXJ85528.1"/>
    <property type="molecule type" value="Genomic_DNA"/>
</dbReference>
<dbReference type="GO" id="GO:0005886">
    <property type="term" value="C:plasma membrane"/>
    <property type="evidence" value="ECO:0007669"/>
    <property type="project" value="TreeGrafter"/>
</dbReference>
<comment type="caution">
    <text evidence="13">The sequence shown here is derived from an EMBL/GenBank/DDBJ whole genome shotgun (WGS) entry which is preliminary data.</text>
</comment>
<dbReference type="GeneID" id="19160765"/>
<keyword evidence="9 12" id="KW-0472">Membrane</keyword>
<feature type="transmembrane region" description="Helical" evidence="12">
    <location>
        <begin position="28"/>
        <end position="49"/>
    </location>
</feature>
<dbReference type="InterPro" id="IPR001425">
    <property type="entry name" value="Arc/bac/fun_rhodopsins"/>
</dbReference>
<dbReference type="GO" id="GO:0007602">
    <property type="term" value="P:phototransduction"/>
    <property type="evidence" value="ECO:0007669"/>
    <property type="project" value="UniProtKB-KW"/>
</dbReference>
<dbReference type="PRINTS" id="PR00251">
    <property type="entry name" value="BACTRLOPSIN"/>
</dbReference>
<dbReference type="PANTHER" id="PTHR28286">
    <property type="match status" value="1"/>
</dbReference>
<dbReference type="GO" id="GO:0005216">
    <property type="term" value="F:monoatomic ion channel activity"/>
    <property type="evidence" value="ECO:0007669"/>
    <property type="project" value="InterPro"/>
</dbReference>
<evidence type="ECO:0000256" key="12">
    <source>
        <dbReference type="SAM" id="Phobius"/>
    </source>
</evidence>
<gene>
    <name evidence="13" type="ORF">A1O1_05892</name>
</gene>
<dbReference type="RefSeq" id="XP_007724966.1">
    <property type="nucleotide sequence ID" value="XM_007726776.1"/>
</dbReference>